<feature type="domain" description="CAAX prenyl protease 2/Lysostaphin resistance protein A-like" evidence="2">
    <location>
        <begin position="161"/>
        <end position="249"/>
    </location>
</feature>
<keyword evidence="3" id="KW-0645">Protease</keyword>
<reference evidence="3 4" key="1">
    <citation type="submission" date="2018-04" db="EMBL/GenBank/DDBJ databases">
        <title>Pedobacter chongqingensis sp. nov., isolated from a rottenly hemp rope.</title>
        <authorList>
            <person name="Cai Y."/>
        </authorList>
    </citation>
    <scope>NUCLEOTIDE SEQUENCE [LARGE SCALE GENOMIC DNA]</scope>
    <source>
        <strain evidence="3 4">FJ4-8</strain>
    </source>
</reference>
<evidence type="ECO:0000313" key="3">
    <source>
        <dbReference type="EMBL" id="PWG82644.1"/>
    </source>
</evidence>
<feature type="transmembrane region" description="Helical" evidence="1">
    <location>
        <begin position="98"/>
        <end position="118"/>
    </location>
</feature>
<dbReference type="AlphaFoldDB" id="A0A2U2PMW8"/>
<keyword evidence="1" id="KW-0812">Transmembrane</keyword>
<protein>
    <submittedName>
        <fullName evidence="3">CPBP family intramembrane metalloprotease domain-containing protein</fullName>
    </submittedName>
</protein>
<evidence type="ECO:0000259" key="2">
    <source>
        <dbReference type="Pfam" id="PF02517"/>
    </source>
</evidence>
<keyword evidence="1" id="KW-0472">Membrane</keyword>
<keyword evidence="4" id="KW-1185">Reference proteome</keyword>
<accession>A0A2U2PMW8</accession>
<dbReference type="PANTHER" id="PTHR36435">
    <property type="entry name" value="SLR1288 PROTEIN"/>
    <property type="match status" value="1"/>
</dbReference>
<keyword evidence="1" id="KW-1133">Transmembrane helix</keyword>
<feature type="transmembrane region" description="Helical" evidence="1">
    <location>
        <begin position="158"/>
        <end position="175"/>
    </location>
</feature>
<dbReference type="PANTHER" id="PTHR36435:SF1">
    <property type="entry name" value="CAAX AMINO TERMINAL PROTEASE FAMILY PROTEIN"/>
    <property type="match status" value="1"/>
</dbReference>
<feature type="transmembrane region" description="Helical" evidence="1">
    <location>
        <begin position="16"/>
        <end position="49"/>
    </location>
</feature>
<gene>
    <name evidence="3" type="ORF">DDR33_01935</name>
</gene>
<evidence type="ECO:0000256" key="1">
    <source>
        <dbReference type="SAM" id="Phobius"/>
    </source>
</evidence>
<name>A0A2U2PMW8_9SPHI</name>
<keyword evidence="3" id="KW-0482">Metalloprotease</keyword>
<sequence>MVSPHTSARRHPFTSLLLLLLIIAICYFVFGVIAVFLTVFFYGGSLTALSFDQMSPDAIRMIQGIVATGAFVVPPLILSWSEQHYKNHYFGRIRNPNVSLVVLTVVILFVFSPFAEWINRVNQGMHFPESLKWIENWMRMKEDGLAELTSKLLIMRSFPDLLINLLVIAIIPAVGEELLFRGGLQSILVRWSGNYHLAVWVSAIIFSAIHVQFFGFLPRMLLGVLFGYIFVWSGSIVFPVLGHFVNNGMAVAAAYFLQKNGRSLDDLDNMQSSSIYAVIASFVFTLLLMLVFRTLSERIKLNSYENE</sequence>
<organism evidence="3 4">
    <name type="scientific">Pararcticibacter amylolyticus</name>
    <dbReference type="NCBI Taxonomy" id="2173175"/>
    <lineage>
        <taxon>Bacteria</taxon>
        <taxon>Pseudomonadati</taxon>
        <taxon>Bacteroidota</taxon>
        <taxon>Sphingobacteriia</taxon>
        <taxon>Sphingobacteriales</taxon>
        <taxon>Sphingobacteriaceae</taxon>
        <taxon>Pararcticibacter</taxon>
    </lineage>
</organism>
<dbReference type="GO" id="GO:0080120">
    <property type="term" value="P:CAAX-box protein maturation"/>
    <property type="evidence" value="ECO:0007669"/>
    <property type="project" value="UniProtKB-ARBA"/>
</dbReference>
<dbReference type="InterPro" id="IPR052710">
    <property type="entry name" value="CAAX_protease"/>
</dbReference>
<dbReference type="Proteomes" id="UP000245647">
    <property type="component" value="Unassembled WGS sequence"/>
</dbReference>
<dbReference type="Pfam" id="PF02517">
    <property type="entry name" value="Rce1-like"/>
    <property type="match status" value="1"/>
</dbReference>
<dbReference type="EMBL" id="QEAS01000001">
    <property type="protein sequence ID" value="PWG82644.1"/>
    <property type="molecule type" value="Genomic_DNA"/>
</dbReference>
<feature type="transmembrane region" description="Helical" evidence="1">
    <location>
        <begin position="221"/>
        <end position="241"/>
    </location>
</feature>
<dbReference type="GO" id="GO:0006508">
    <property type="term" value="P:proteolysis"/>
    <property type="evidence" value="ECO:0007669"/>
    <property type="project" value="UniProtKB-KW"/>
</dbReference>
<feature type="transmembrane region" description="Helical" evidence="1">
    <location>
        <begin position="61"/>
        <end position="78"/>
    </location>
</feature>
<dbReference type="GO" id="GO:0008237">
    <property type="term" value="F:metallopeptidase activity"/>
    <property type="evidence" value="ECO:0007669"/>
    <property type="project" value="UniProtKB-KW"/>
</dbReference>
<keyword evidence="3" id="KW-0378">Hydrolase</keyword>
<proteinExistence type="predicted"/>
<dbReference type="InterPro" id="IPR003675">
    <property type="entry name" value="Rce1/LyrA-like_dom"/>
</dbReference>
<evidence type="ECO:0000313" key="4">
    <source>
        <dbReference type="Proteomes" id="UP000245647"/>
    </source>
</evidence>
<feature type="transmembrane region" description="Helical" evidence="1">
    <location>
        <begin position="274"/>
        <end position="292"/>
    </location>
</feature>
<feature type="transmembrane region" description="Helical" evidence="1">
    <location>
        <begin position="195"/>
        <end position="214"/>
    </location>
</feature>
<comment type="caution">
    <text evidence="3">The sequence shown here is derived from an EMBL/GenBank/DDBJ whole genome shotgun (WGS) entry which is preliminary data.</text>
</comment>
<dbReference type="GO" id="GO:0004175">
    <property type="term" value="F:endopeptidase activity"/>
    <property type="evidence" value="ECO:0007669"/>
    <property type="project" value="UniProtKB-ARBA"/>
</dbReference>